<keyword evidence="2" id="KW-0067">ATP-binding</keyword>
<dbReference type="InterPro" id="IPR043129">
    <property type="entry name" value="ATPase_NBD"/>
</dbReference>
<protein>
    <submittedName>
        <fullName evidence="3">Heat-shock protein</fullName>
    </submittedName>
</protein>
<evidence type="ECO:0000313" key="4">
    <source>
        <dbReference type="Proteomes" id="UP000217265"/>
    </source>
</evidence>
<keyword evidence="1" id="KW-0547">Nucleotide-binding</keyword>
<sequence length="435" mass="48824">MHAAIAGCTTMSDFIYGIDFGTSNSSIAIWDVKKRELVRDTRIARVESSFMYFPYSARAEPPVIGDEAKRRYVSDNMRGRFFQAIKTILPNATFTETVFNNHSYTIEELIAFPLHQMKQRADDVTGQDVKRVVMGRPAVFSTDPAEDALAEQRLHRAAKAAGFTEIHFQYEPIAAAFAYESRIQKPERVLVGDFGGGTSDFCVVQLDPHRQGLTDRMSDILATGGLPTAGNKYDGATMWHKLTPLFGRDATYESWGKRIEVPNALHRRICQWDQIVFLNNAQNLDLLWRLSHSSDAPEAFERFIALVKENQGFALFQVIEAAKIALASKIVAPLQFNHPRILIDERMTLSEFNRISADITAGIVGYLDKFLADARIERGSIETVFLTGGTSLIRSLRAEFKQRFGAEKIRDGEEFTSVGDGLALSAPLFFPELHR</sequence>
<gene>
    <name evidence="3" type="ORF">CMV30_13095</name>
</gene>
<evidence type="ECO:0000256" key="1">
    <source>
        <dbReference type="ARBA" id="ARBA00022741"/>
    </source>
</evidence>
<evidence type="ECO:0000256" key="2">
    <source>
        <dbReference type="ARBA" id="ARBA00022840"/>
    </source>
</evidence>
<dbReference type="Gene3D" id="3.90.640.10">
    <property type="entry name" value="Actin, Chain A, domain 4"/>
    <property type="match status" value="1"/>
</dbReference>
<dbReference type="Gene3D" id="3.30.420.40">
    <property type="match status" value="3"/>
</dbReference>
<evidence type="ECO:0000313" key="3">
    <source>
        <dbReference type="EMBL" id="ATC64827.1"/>
    </source>
</evidence>
<name>A0A290Q9A6_9BACT</name>
<dbReference type="SUPFAM" id="SSF53067">
    <property type="entry name" value="Actin-like ATPase domain"/>
    <property type="match status" value="2"/>
</dbReference>
<dbReference type="InterPro" id="IPR042054">
    <property type="entry name" value="YegD-like"/>
</dbReference>
<keyword evidence="4" id="KW-1185">Reference proteome</keyword>
<dbReference type="GO" id="GO:0005524">
    <property type="term" value="F:ATP binding"/>
    <property type="evidence" value="ECO:0007669"/>
    <property type="project" value="UniProtKB-KW"/>
</dbReference>
<reference evidence="3 4" key="1">
    <citation type="submission" date="2017-09" db="EMBL/GenBank/DDBJ databases">
        <title>Complete genome sequence of Verrucomicrobial strain HZ-65, isolated from freshwater.</title>
        <authorList>
            <person name="Choi A."/>
        </authorList>
    </citation>
    <scope>NUCLEOTIDE SEQUENCE [LARGE SCALE GENOMIC DNA]</scope>
    <source>
        <strain evidence="3 4">HZ-65</strain>
    </source>
</reference>
<dbReference type="AlphaFoldDB" id="A0A290Q9A6"/>
<dbReference type="Pfam" id="PF00012">
    <property type="entry name" value="HSP70"/>
    <property type="match status" value="2"/>
</dbReference>
<dbReference type="EMBL" id="CP023344">
    <property type="protein sequence ID" value="ATC64827.1"/>
    <property type="molecule type" value="Genomic_DNA"/>
</dbReference>
<dbReference type="PANTHER" id="PTHR19375">
    <property type="entry name" value="HEAT SHOCK PROTEIN 70KDA"/>
    <property type="match status" value="1"/>
</dbReference>
<proteinExistence type="predicted"/>
<dbReference type="KEGG" id="vbh:CMV30_13095"/>
<organism evidence="3 4">
    <name type="scientific">Nibricoccus aquaticus</name>
    <dbReference type="NCBI Taxonomy" id="2576891"/>
    <lineage>
        <taxon>Bacteria</taxon>
        <taxon>Pseudomonadati</taxon>
        <taxon>Verrucomicrobiota</taxon>
        <taxon>Opitutia</taxon>
        <taxon>Opitutales</taxon>
        <taxon>Opitutaceae</taxon>
        <taxon>Nibricoccus</taxon>
    </lineage>
</organism>
<accession>A0A290Q9A6</accession>
<dbReference type="Proteomes" id="UP000217265">
    <property type="component" value="Chromosome"/>
</dbReference>
<dbReference type="InterPro" id="IPR013126">
    <property type="entry name" value="Hsp_70_fam"/>
</dbReference>
<dbReference type="GO" id="GO:0140662">
    <property type="term" value="F:ATP-dependent protein folding chaperone"/>
    <property type="evidence" value="ECO:0007669"/>
    <property type="project" value="InterPro"/>
</dbReference>
<dbReference type="CDD" id="cd10231">
    <property type="entry name" value="ASKHA_NBD_HSP70_YegD-like"/>
    <property type="match status" value="1"/>
</dbReference>